<evidence type="ECO:0000313" key="14">
    <source>
        <dbReference type="EnsemblMetazoa" id="CapteP19278"/>
    </source>
</evidence>
<evidence type="ECO:0000256" key="8">
    <source>
        <dbReference type="ARBA" id="ARBA00022989"/>
    </source>
</evidence>
<dbReference type="Gene3D" id="1.50.40.10">
    <property type="entry name" value="Mitochondrial carrier domain"/>
    <property type="match status" value="1"/>
</dbReference>
<dbReference type="FunFam" id="1.50.40.10:FF:000008">
    <property type="entry name" value="Mitochondrial uncoupling protein 2"/>
    <property type="match status" value="1"/>
</dbReference>
<evidence type="ECO:0000256" key="1">
    <source>
        <dbReference type="ARBA" id="ARBA00004225"/>
    </source>
</evidence>
<keyword evidence="9" id="KW-0496">Mitochondrion</keyword>
<dbReference type="Pfam" id="PF00153">
    <property type="entry name" value="Mito_carr"/>
    <property type="match status" value="3"/>
</dbReference>
<protein>
    <submittedName>
        <fullName evidence="13 14">Uncharacterized protein</fullName>
    </submittedName>
</protein>
<comment type="subcellular location">
    <subcellularLocation>
        <location evidence="2">Mitochondrion inner membrane</location>
    </subcellularLocation>
    <subcellularLocation>
        <location evidence="1">Mitochondrion membrane</location>
        <topology evidence="1">Multi-pass membrane protein</topology>
    </subcellularLocation>
</comment>
<evidence type="ECO:0000313" key="13">
    <source>
        <dbReference type="EMBL" id="ELT91357.1"/>
    </source>
</evidence>
<keyword evidence="4 12" id="KW-0813">Transport</keyword>
<evidence type="ECO:0000256" key="11">
    <source>
        <dbReference type="PROSITE-ProRule" id="PRU00282"/>
    </source>
</evidence>
<dbReference type="InterPro" id="IPR050391">
    <property type="entry name" value="Mito_Metabolite_Transporter"/>
</dbReference>
<dbReference type="EMBL" id="AMQN01002945">
    <property type="status" value="NOT_ANNOTATED_CDS"/>
    <property type="molecule type" value="Genomic_DNA"/>
</dbReference>
<comment type="similarity">
    <text evidence="3 12">Belongs to the mitochondrial carrier (TC 2.A.29) family.</text>
</comment>
<dbReference type="InterPro" id="IPR002067">
    <property type="entry name" value="MCP"/>
</dbReference>
<dbReference type="PROSITE" id="PS50920">
    <property type="entry name" value="SOLCAR"/>
    <property type="match status" value="3"/>
</dbReference>
<evidence type="ECO:0000256" key="3">
    <source>
        <dbReference type="ARBA" id="ARBA00006375"/>
    </source>
</evidence>
<evidence type="ECO:0000256" key="12">
    <source>
        <dbReference type="RuleBase" id="RU000488"/>
    </source>
</evidence>
<keyword evidence="6" id="KW-0677">Repeat</keyword>
<keyword evidence="5 11" id="KW-0812">Transmembrane</keyword>
<dbReference type="GO" id="GO:0055085">
    <property type="term" value="P:transmembrane transport"/>
    <property type="evidence" value="ECO:0007669"/>
    <property type="project" value="InterPro"/>
</dbReference>
<dbReference type="PRINTS" id="PR00784">
    <property type="entry name" value="MTUNCOUPLING"/>
</dbReference>
<dbReference type="SUPFAM" id="SSF103506">
    <property type="entry name" value="Mitochondrial carrier"/>
    <property type="match status" value="1"/>
</dbReference>
<evidence type="ECO:0000256" key="5">
    <source>
        <dbReference type="ARBA" id="ARBA00022692"/>
    </source>
</evidence>
<dbReference type="OrthoDB" id="448427at2759"/>
<accession>R7TD04</accession>
<dbReference type="Proteomes" id="UP000014760">
    <property type="component" value="Unassembled WGS sequence"/>
</dbReference>
<keyword evidence="8" id="KW-1133">Transmembrane helix</keyword>
<evidence type="ECO:0000256" key="10">
    <source>
        <dbReference type="ARBA" id="ARBA00023136"/>
    </source>
</evidence>
<evidence type="ECO:0000256" key="9">
    <source>
        <dbReference type="ARBA" id="ARBA00023128"/>
    </source>
</evidence>
<evidence type="ECO:0000256" key="4">
    <source>
        <dbReference type="ARBA" id="ARBA00022448"/>
    </source>
</evidence>
<keyword evidence="10 11" id="KW-0472">Membrane</keyword>
<dbReference type="InterPro" id="IPR023395">
    <property type="entry name" value="MCP_dom_sf"/>
</dbReference>
<gene>
    <name evidence="13" type="ORF">CAPTEDRAFT_19278</name>
</gene>
<dbReference type="EnsemblMetazoa" id="CapteT19278">
    <property type="protein sequence ID" value="CapteP19278"/>
    <property type="gene ID" value="CapteG19278"/>
</dbReference>
<dbReference type="OMA" id="HARRYCS"/>
<evidence type="ECO:0000256" key="7">
    <source>
        <dbReference type="ARBA" id="ARBA00022792"/>
    </source>
</evidence>
<reference evidence="15" key="1">
    <citation type="submission" date="2012-12" db="EMBL/GenBank/DDBJ databases">
        <authorList>
            <person name="Hellsten U."/>
            <person name="Grimwood J."/>
            <person name="Chapman J.A."/>
            <person name="Shapiro H."/>
            <person name="Aerts A."/>
            <person name="Otillar R.P."/>
            <person name="Terry A.Y."/>
            <person name="Boore J.L."/>
            <person name="Simakov O."/>
            <person name="Marletaz F."/>
            <person name="Cho S.-J."/>
            <person name="Edsinger-Gonzales E."/>
            <person name="Havlak P."/>
            <person name="Kuo D.-H."/>
            <person name="Larsson T."/>
            <person name="Lv J."/>
            <person name="Arendt D."/>
            <person name="Savage R."/>
            <person name="Osoegawa K."/>
            <person name="de Jong P."/>
            <person name="Lindberg D.R."/>
            <person name="Seaver E.C."/>
            <person name="Weisblat D.A."/>
            <person name="Putnam N.H."/>
            <person name="Grigoriev I.V."/>
            <person name="Rokhsar D.S."/>
        </authorList>
    </citation>
    <scope>NUCLEOTIDE SEQUENCE</scope>
    <source>
        <strain evidence="15">I ESC-2004</strain>
    </source>
</reference>
<dbReference type="InterPro" id="IPR018108">
    <property type="entry name" value="MCP_transmembrane"/>
</dbReference>
<dbReference type="GO" id="GO:0005743">
    <property type="term" value="C:mitochondrial inner membrane"/>
    <property type="evidence" value="ECO:0007669"/>
    <property type="project" value="UniProtKB-SubCell"/>
</dbReference>
<dbReference type="PANTHER" id="PTHR45618">
    <property type="entry name" value="MITOCHONDRIAL DICARBOXYLATE CARRIER-RELATED"/>
    <property type="match status" value="1"/>
</dbReference>
<keyword evidence="7" id="KW-0999">Mitochondrion inner membrane</keyword>
<reference evidence="13 15" key="2">
    <citation type="journal article" date="2013" name="Nature">
        <title>Insights into bilaterian evolution from three spiralian genomes.</title>
        <authorList>
            <person name="Simakov O."/>
            <person name="Marletaz F."/>
            <person name="Cho S.J."/>
            <person name="Edsinger-Gonzales E."/>
            <person name="Havlak P."/>
            <person name="Hellsten U."/>
            <person name="Kuo D.H."/>
            <person name="Larsson T."/>
            <person name="Lv J."/>
            <person name="Arendt D."/>
            <person name="Savage R."/>
            <person name="Osoegawa K."/>
            <person name="de Jong P."/>
            <person name="Grimwood J."/>
            <person name="Chapman J.A."/>
            <person name="Shapiro H."/>
            <person name="Aerts A."/>
            <person name="Otillar R.P."/>
            <person name="Terry A.Y."/>
            <person name="Boore J.L."/>
            <person name="Grigoriev I.V."/>
            <person name="Lindberg D.R."/>
            <person name="Seaver E.C."/>
            <person name="Weisblat D.A."/>
            <person name="Putnam N.H."/>
            <person name="Rokhsar D.S."/>
        </authorList>
    </citation>
    <scope>NUCLEOTIDE SEQUENCE</scope>
    <source>
        <strain evidence="13 15">I ESC-2004</strain>
    </source>
</reference>
<keyword evidence="15" id="KW-1185">Reference proteome</keyword>
<name>R7TD04_CAPTE</name>
<reference evidence="14" key="3">
    <citation type="submission" date="2015-06" db="UniProtKB">
        <authorList>
            <consortium name="EnsemblMetazoa"/>
        </authorList>
    </citation>
    <scope>IDENTIFICATION</scope>
</reference>
<dbReference type="EMBL" id="KB310543">
    <property type="protein sequence ID" value="ELT91357.1"/>
    <property type="molecule type" value="Genomic_DNA"/>
</dbReference>
<organism evidence="13">
    <name type="scientific">Capitella teleta</name>
    <name type="common">Polychaete worm</name>
    <dbReference type="NCBI Taxonomy" id="283909"/>
    <lineage>
        <taxon>Eukaryota</taxon>
        <taxon>Metazoa</taxon>
        <taxon>Spiralia</taxon>
        <taxon>Lophotrochozoa</taxon>
        <taxon>Annelida</taxon>
        <taxon>Polychaeta</taxon>
        <taxon>Sedentaria</taxon>
        <taxon>Scolecida</taxon>
        <taxon>Capitellidae</taxon>
        <taxon>Capitella</taxon>
    </lineage>
</organism>
<feature type="repeat" description="Solcar" evidence="11">
    <location>
        <begin position="275"/>
        <end position="360"/>
    </location>
</feature>
<sequence length="367" mass="39364">MENIALVSVKVPYRPSVAGDRVGRRVYPPPLANAKPIATTPKPTSAEPTLVAKFLGAGMAACIGDLVTFPLDTAKVRLQIQGEASIGVAAAAVASSRSKKGRSAQSLAKEAAKGPKYRGMVGTLLVIKREEGVRSLYSGLSAGLQRQMAFGAIRIGLYDSVKQGYINLFQANGLVSQHNVGLRILAGVTTGGAAVLFAQPTDVVKVRLQAQGTKGPRRYTGCINAYRTIGAEEGMRGLWRGALPNITRNAIVNATELVSYDLIKEAIVRHHLLSDNMPCHFVSAFGAGFCTTVIASPVDVVKTRFMNSSSGVYKGAFDCARTMFREGGVQAFYKGFMPSFMRLGSWNIVMFVSYEQIKRGVLFKGFT</sequence>
<proteinExistence type="inferred from homology"/>
<feature type="repeat" description="Solcar" evidence="11">
    <location>
        <begin position="48"/>
        <end position="164"/>
    </location>
</feature>
<evidence type="ECO:0000256" key="2">
    <source>
        <dbReference type="ARBA" id="ARBA00004273"/>
    </source>
</evidence>
<dbReference type="AlphaFoldDB" id="R7TD04"/>
<evidence type="ECO:0000313" key="15">
    <source>
        <dbReference type="Proteomes" id="UP000014760"/>
    </source>
</evidence>
<dbReference type="HOGENOM" id="CLU_015166_14_2_1"/>
<dbReference type="STRING" id="283909.R7TD04"/>
<evidence type="ECO:0000256" key="6">
    <source>
        <dbReference type="ARBA" id="ARBA00022737"/>
    </source>
</evidence>
<feature type="repeat" description="Solcar" evidence="11">
    <location>
        <begin position="178"/>
        <end position="266"/>
    </location>
</feature>